<reference evidence="1" key="1">
    <citation type="submission" date="2023-07" db="EMBL/GenBank/DDBJ databases">
        <title>Black Yeasts Isolated from many extreme environments.</title>
        <authorList>
            <person name="Coleine C."/>
            <person name="Stajich J.E."/>
            <person name="Selbmann L."/>
        </authorList>
    </citation>
    <scope>NUCLEOTIDE SEQUENCE</scope>
    <source>
        <strain evidence="1">CCFEE 5714</strain>
    </source>
</reference>
<comment type="caution">
    <text evidence="1">The sequence shown here is derived from an EMBL/GenBank/DDBJ whole genome shotgun (WGS) entry which is preliminary data.</text>
</comment>
<sequence>MADNTEESTKSFFQTIPVETRLQIYGDTCKDTRTDDSDEKQHSDHDRDHNNEYEFDIGFGSDYEDDSDYSDYEDDCYHSYDSDHGFDTASGSDIVDRRECRYVTDQVYLTYDKAQCSSLATLSQTCKQFHLEIADLLYKDRIFTISVSDGSNPPLRPSPASFDFLDRVRNVRIELAATCSWYSPNDPVLTSLEKLITRLRASQQLRDFRFDYSMEVYRWCRVTKDTTEQARNMAIVSGTKAGRNRVQCELDFASRTLELLGGRAMDEWVQNEHIVDDEEAWTPDLDGTGDEKTNGSWGHLYW</sequence>
<dbReference type="EMBL" id="JAUTXU010000309">
    <property type="protein sequence ID" value="KAK3686637.1"/>
    <property type="molecule type" value="Genomic_DNA"/>
</dbReference>
<keyword evidence="2" id="KW-1185">Reference proteome</keyword>
<proteinExistence type="predicted"/>
<dbReference type="Proteomes" id="UP001281147">
    <property type="component" value="Unassembled WGS sequence"/>
</dbReference>
<name>A0ACC3MFG3_9PEZI</name>
<gene>
    <name evidence="1" type="ORF">LTR37_019618</name>
</gene>
<accession>A0ACC3MFG3</accession>
<organism evidence="1 2">
    <name type="scientific">Vermiconidia calcicola</name>
    <dbReference type="NCBI Taxonomy" id="1690605"/>
    <lineage>
        <taxon>Eukaryota</taxon>
        <taxon>Fungi</taxon>
        <taxon>Dikarya</taxon>
        <taxon>Ascomycota</taxon>
        <taxon>Pezizomycotina</taxon>
        <taxon>Dothideomycetes</taxon>
        <taxon>Dothideomycetidae</taxon>
        <taxon>Mycosphaerellales</taxon>
        <taxon>Extremaceae</taxon>
        <taxon>Vermiconidia</taxon>
    </lineage>
</organism>
<evidence type="ECO:0000313" key="2">
    <source>
        <dbReference type="Proteomes" id="UP001281147"/>
    </source>
</evidence>
<protein>
    <submittedName>
        <fullName evidence="1">Uncharacterized protein</fullName>
    </submittedName>
</protein>
<evidence type="ECO:0000313" key="1">
    <source>
        <dbReference type="EMBL" id="KAK3686637.1"/>
    </source>
</evidence>